<accession>A0AAW0L0I4</accession>
<gene>
    <name evidence="2" type="ORF">CFP56_010720</name>
</gene>
<name>A0AAW0L0I4_QUESU</name>
<proteinExistence type="predicted"/>
<feature type="transmembrane region" description="Helical" evidence="1">
    <location>
        <begin position="51"/>
        <end position="76"/>
    </location>
</feature>
<evidence type="ECO:0000256" key="1">
    <source>
        <dbReference type="SAM" id="Phobius"/>
    </source>
</evidence>
<evidence type="ECO:0000313" key="2">
    <source>
        <dbReference type="EMBL" id="KAK7844602.1"/>
    </source>
</evidence>
<dbReference type="AlphaFoldDB" id="A0AAW0L0I4"/>
<sequence length="177" mass="19998">MKFVQSHKLPVDSVSISTLFKDSSENLEMSIQVFLFGQNQEYTKSKKQSSIGIIIGAAISGTVLLLLLLLAGFYAFHQKRRAERASGIYSLSHHTNATRWDPKNGSGGVPQLKGARCFYFEELKKYTKKHQCNVALSSKPRLNFCQGFIIRILSALLFFVLIKVNKCLYMNVFQIDP</sequence>
<feature type="transmembrane region" description="Helical" evidence="1">
    <location>
        <begin position="144"/>
        <end position="162"/>
    </location>
</feature>
<dbReference type="EMBL" id="PKMF04000183">
    <property type="protein sequence ID" value="KAK7844602.1"/>
    <property type="molecule type" value="Genomic_DNA"/>
</dbReference>
<comment type="caution">
    <text evidence="2">The sequence shown here is derived from an EMBL/GenBank/DDBJ whole genome shotgun (WGS) entry which is preliminary data.</text>
</comment>
<protein>
    <submittedName>
        <fullName evidence="2">Uncharacterized protein</fullName>
    </submittedName>
</protein>
<keyword evidence="1" id="KW-1133">Transmembrane helix</keyword>
<keyword evidence="1" id="KW-0812">Transmembrane</keyword>
<keyword evidence="3" id="KW-1185">Reference proteome</keyword>
<dbReference type="Proteomes" id="UP000237347">
    <property type="component" value="Unassembled WGS sequence"/>
</dbReference>
<organism evidence="2 3">
    <name type="scientific">Quercus suber</name>
    <name type="common">Cork oak</name>
    <dbReference type="NCBI Taxonomy" id="58331"/>
    <lineage>
        <taxon>Eukaryota</taxon>
        <taxon>Viridiplantae</taxon>
        <taxon>Streptophyta</taxon>
        <taxon>Embryophyta</taxon>
        <taxon>Tracheophyta</taxon>
        <taxon>Spermatophyta</taxon>
        <taxon>Magnoliopsida</taxon>
        <taxon>eudicotyledons</taxon>
        <taxon>Gunneridae</taxon>
        <taxon>Pentapetalae</taxon>
        <taxon>rosids</taxon>
        <taxon>fabids</taxon>
        <taxon>Fagales</taxon>
        <taxon>Fagaceae</taxon>
        <taxon>Quercus</taxon>
    </lineage>
</organism>
<keyword evidence="1" id="KW-0472">Membrane</keyword>
<evidence type="ECO:0000313" key="3">
    <source>
        <dbReference type="Proteomes" id="UP000237347"/>
    </source>
</evidence>
<reference evidence="2 3" key="1">
    <citation type="journal article" date="2018" name="Sci. Data">
        <title>The draft genome sequence of cork oak.</title>
        <authorList>
            <person name="Ramos A.M."/>
            <person name="Usie A."/>
            <person name="Barbosa P."/>
            <person name="Barros P.M."/>
            <person name="Capote T."/>
            <person name="Chaves I."/>
            <person name="Simoes F."/>
            <person name="Abreu I."/>
            <person name="Carrasquinho I."/>
            <person name="Faro C."/>
            <person name="Guimaraes J.B."/>
            <person name="Mendonca D."/>
            <person name="Nobrega F."/>
            <person name="Rodrigues L."/>
            <person name="Saibo N.J.M."/>
            <person name="Varela M.C."/>
            <person name="Egas C."/>
            <person name="Matos J."/>
            <person name="Miguel C.M."/>
            <person name="Oliveira M.M."/>
            <person name="Ricardo C.P."/>
            <person name="Goncalves S."/>
        </authorList>
    </citation>
    <scope>NUCLEOTIDE SEQUENCE [LARGE SCALE GENOMIC DNA]</scope>
    <source>
        <strain evidence="3">cv. HL8</strain>
    </source>
</reference>